<gene>
    <name evidence="2" type="ORF">C450_17482</name>
</gene>
<dbReference type="Pfam" id="PF13430">
    <property type="entry name" value="DUF4112"/>
    <property type="match status" value="1"/>
</dbReference>
<dbReference type="PANTHER" id="PTHR35519">
    <property type="entry name" value="MEMBRANE PROTEINS"/>
    <property type="match status" value="1"/>
</dbReference>
<sequence length="145" mass="15326">MPGDDPSTDWFEDVTATEDGLDPDTLPSRERAALKRSRAMATLLDEAIPIPGIGYRVGIDPILSIAPVSGDIAGAALSSHIVVEATRLGVPPKTLVRMIGNVALDTIGGLIPVAGTLLDAVWKANKRNVALLESHLENRTDVPIE</sequence>
<evidence type="ECO:0000313" key="3">
    <source>
        <dbReference type="Proteomes" id="UP000011625"/>
    </source>
</evidence>
<feature type="region of interest" description="Disordered" evidence="1">
    <location>
        <begin position="1"/>
        <end position="27"/>
    </location>
</feature>
<dbReference type="RefSeq" id="WP_005045546.1">
    <property type="nucleotide sequence ID" value="NZ_AOME01000078.1"/>
</dbReference>
<protein>
    <recommendedName>
        <fullName evidence="4">DUF4112 domain-containing protein</fullName>
    </recommendedName>
</protein>
<name>M0MUB4_9EURY</name>
<evidence type="ECO:0000313" key="2">
    <source>
        <dbReference type="EMBL" id="EMA49332.1"/>
    </source>
</evidence>
<feature type="compositionally biased region" description="Acidic residues" evidence="1">
    <location>
        <begin position="1"/>
        <end position="22"/>
    </location>
</feature>
<accession>M0MUB4</accession>
<keyword evidence="3" id="KW-1185">Reference proteome</keyword>
<evidence type="ECO:0000256" key="1">
    <source>
        <dbReference type="SAM" id="MobiDB-lite"/>
    </source>
</evidence>
<dbReference type="PATRIC" id="fig|1227456.3.peg.3556"/>
<dbReference type="InterPro" id="IPR025187">
    <property type="entry name" value="DUF4112"/>
</dbReference>
<reference evidence="2 3" key="1">
    <citation type="journal article" date="2014" name="PLoS Genet.">
        <title>Phylogenetically driven sequencing of extremely halophilic archaea reveals strategies for static and dynamic osmo-response.</title>
        <authorList>
            <person name="Becker E.A."/>
            <person name="Seitzer P.M."/>
            <person name="Tritt A."/>
            <person name="Larsen D."/>
            <person name="Krusor M."/>
            <person name="Yao A.I."/>
            <person name="Wu D."/>
            <person name="Madern D."/>
            <person name="Eisen J.A."/>
            <person name="Darling A.E."/>
            <person name="Facciotti M.T."/>
        </authorList>
    </citation>
    <scope>NUCLEOTIDE SEQUENCE [LARGE SCALE GENOMIC DNA]</scope>
    <source>
        <strain evidence="2 3">DSM 8989</strain>
    </source>
</reference>
<dbReference type="EMBL" id="AOME01000078">
    <property type="protein sequence ID" value="EMA49332.1"/>
    <property type="molecule type" value="Genomic_DNA"/>
</dbReference>
<comment type="caution">
    <text evidence="2">The sequence shown here is derived from an EMBL/GenBank/DDBJ whole genome shotgun (WGS) entry which is preliminary data.</text>
</comment>
<organism evidence="2 3">
    <name type="scientific">Halococcus salifodinae DSM 8989</name>
    <dbReference type="NCBI Taxonomy" id="1227456"/>
    <lineage>
        <taxon>Archaea</taxon>
        <taxon>Methanobacteriati</taxon>
        <taxon>Methanobacteriota</taxon>
        <taxon>Stenosarchaea group</taxon>
        <taxon>Halobacteria</taxon>
        <taxon>Halobacteriales</taxon>
        <taxon>Halococcaceae</taxon>
        <taxon>Halococcus</taxon>
    </lineage>
</organism>
<dbReference type="PANTHER" id="PTHR35519:SF2">
    <property type="entry name" value="PH DOMAIN PROTEIN"/>
    <property type="match status" value="1"/>
</dbReference>
<evidence type="ECO:0008006" key="4">
    <source>
        <dbReference type="Google" id="ProtNLM"/>
    </source>
</evidence>
<dbReference type="Proteomes" id="UP000011625">
    <property type="component" value="Unassembled WGS sequence"/>
</dbReference>
<dbReference type="STRING" id="1227456.C450_17482"/>
<dbReference type="OrthoDB" id="156248at2157"/>
<dbReference type="AlphaFoldDB" id="M0MUB4"/>
<proteinExistence type="predicted"/>